<dbReference type="RefSeq" id="XP_041196304.1">
    <property type="nucleotide sequence ID" value="XM_041334789.1"/>
</dbReference>
<proteinExistence type="predicted"/>
<keyword evidence="2" id="KW-1185">Reference proteome</keyword>
<dbReference type="OrthoDB" id="2662049at2759"/>
<reference evidence="1" key="1">
    <citation type="journal article" date="2020" name="New Phytol.">
        <title>Comparative genomics reveals dynamic genome evolution in host specialist ectomycorrhizal fungi.</title>
        <authorList>
            <person name="Lofgren L.A."/>
            <person name="Nguyen N.H."/>
            <person name="Vilgalys R."/>
            <person name="Ruytinx J."/>
            <person name="Liao H.L."/>
            <person name="Branco S."/>
            <person name="Kuo A."/>
            <person name="LaButti K."/>
            <person name="Lipzen A."/>
            <person name="Andreopoulos W."/>
            <person name="Pangilinan J."/>
            <person name="Riley R."/>
            <person name="Hundley H."/>
            <person name="Na H."/>
            <person name="Barry K."/>
            <person name="Grigoriev I.V."/>
            <person name="Stajich J.E."/>
            <person name="Kennedy P.G."/>
        </authorList>
    </citation>
    <scope>NUCLEOTIDE SEQUENCE</scope>
    <source>
        <strain evidence="1">MN1</strain>
    </source>
</reference>
<organism evidence="1 2">
    <name type="scientific">Suillus subaureus</name>
    <dbReference type="NCBI Taxonomy" id="48587"/>
    <lineage>
        <taxon>Eukaryota</taxon>
        <taxon>Fungi</taxon>
        <taxon>Dikarya</taxon>
        <taxon>Basidiomycota</taxon>
        <taxon>Agaricomycotina</taxon>
        <taxon>Agaricomycetes</taxon>
        <taxon>Agaricomycetidae</taxon>
        <taxon>Boletales</taxon>
        <taxon>Suillineae</taxon>
        <taxon>Suillaceae</taxon>
        <taxon>Suillus</taxon>
    </lineage>
</organism>
<name>A0A9P7EHE3_9AGAM</name>
<comment type="caution">
    <text evidence="1">The sequence shown here is derived from an EMBL/GenBank/DDBJ whole genome shotgun (WGS) entry which is preliminary data.</text>
</comment>
<accession>A0A9P7EHE3</accession>
<dbReference type="Proteomes" id="UP000807769">
    <property type="component" value="Unassembled WGS sequence"/>
</dbReference>
<protein>
    <submittedName>
        <fullName evidence="1">Uncharacterized protein</fullName>
    </submittedName>
</protein>
<evidence type="ECO:0000313" key="2">
    <source>
        <dbReference type="Proteomes" id="UP000807769"/>
    </source>
</evidence>
<dbReference type="GeneID" id="64628806"/>
<sequence length="196" mass="22379">MVRHVFCLLKASFSTSPSTTRANFMSSTHVLNSGSCQQHSHGNPVTLHTDSTQHYDPVSWEWPDVRVHHSHSTNSTMSSLLSPNMPPHLAAEYIHHPPSTHHPYFLPAHSHPLSPLLSCQWIQEDTHRICEWKGARQALKAHFKTHIIPGPPRAKYNAGGMACSYTKRSKPLVRSMRRDCMYRHVSEIHLRMKRVT</sequence>
<evidence type="ECO:0000313" key="1">
    <source>
        <dbReference type="EMBL" id="KAG1821564.1"/>
    </source>
</evidence>
<dbReference type="AlphaFoldDB" id="A0A9P7EHE3"/>
<gene>
    <name evidence="1" type="ORF">BJ212DRAFT_1332024</name>
</gene>
<dbReference type="EMBL" id="JABBWG010000006">
    <property type="protein sequence ID" value="KAG1821564.1"/>
    <property type="molecule type" value="Genomic_DNA"/>
</dbReference>